<name>A0A9W6FY79_9BACT</name>
<evidence type="ECO:0000313" key="4">
    <source>
        <dbReference type="EMBL" id="GLI37012.1"/>
    </source>
</evidence>
<keyword evidence="5" id="KW-1185">Reference proteome</keyword>
<sequence>MIIQCAQCKARFRLDDSKVSDAGIKVRCSKCKHIFVVKREAPVEESDLDVLLQGLDSSTVGTALASAAGTAAAVSTTREDQAPEAATPSRADEAFSFSGGAAEEYSSSVIAKSPEEQEEFSLGVGSAEPESPAGDFEGQSRQEEPIGGFEFQGDDSAGAAVSGEVDFTAPDSAMSLEKEEQAGSGTFEQDEISFGEVSPEAFAAATSASAAGVEGSEEEEISFEFEEDDAADYGENAEAEGSATGDVDFGEIDFGIEDAEAESARGNENLFSVSAVSEPESAPMGKPAGEEVPVPETPPILPAAAVEGEPPPLSIASRRKGKSFLPTVVIAFSVLAIVALAGFGFYFFKEGPEFLNRLGVGFLADWFGTEGREEGVISLDKVGGAYLVNSEAGEVFVIRGEAVNNYRKPRAAIQVRGALLAAGGQAVVQKVAYCGNNLTDEQIKTLPFARVEAAMGNQFGDSLANLGVPAGKRIPFVIVIANVPKDVVDYSVEVVGSTVASQ</sequence>
<evidence type="ECO:0000256" key="1">
    <source>
        <dbReference type="SAM" id="MobiDB-lite"/>
    </source>
</evidence>
<feature type="transmembrane region" description="Helical" evidence="2">
    <location>
        <begin position="324"/>
        <end position="348"/>
    </location>
</feature>
<dbReference type="Proteomes" id="UP001144352">
    <property type="component" value="Unassembled WGS sequence"/>
</dbReference>
<feature type="compositionally biased region" description="Low complexity" evidence="1">
    <location>
        <begin position="200"/>
        <end position="214"/>
    </location>
</feature>
<keyword evidence="2" id="KW-0812">Transmembrane</keyword>
<dbReference type="EMBL" id="BSDS01000001">
    <property type="protein sequence ID" value="GLI37012.1"/>
    <property type="molecule type" value="Genomic_DNA"/>
</dbReference>
<keyword evidence="2" id="KW-0472">Membrane</keyword>
<evidence type="ECO:0000313" key="5">
    <source>
        <dbReference type="Proteomes" id="UP001144352"/>
    </source>
</evidence>
<accession>A0A9W6FY79</accession>
<feature type="domain" description="Zinc finger/thioredoxin putative" evidence="3">
    <location>
        <begin position="1"/>
        <end position="35"/>
    </location>
</feature>
<reference evidence="4" key="1">
    <citation type="submission" date="2022-12" db="EMBL/GenBank/DDBJ databases">
        <title>Reference genome sequencing for broad-spectrum identification of bacterial and archaeal isolates by mass spectrometry.</title>
        <authorList>
            <person name="Sekiguchi Y."/>
            <person name="Tourlousse D.M."/>
        </authorList>
    </citation>
    <scope>NUCLEOTIDE SEQUENCE</scope>
    <source>
        <strain evidence="4">H2</strain>
    </source>
</reference>
<dbReference type="RefSeq" id="WP_214187183.1">
    <property type="nucleotide sequence ID" value="NZ_BSDS01000001.1"/>
</dbReference>
<proteinExistence type="predicted"/>
<dbReference type="Pfam" id="PF13717">
    <property type="entry name" value="Zn_ribbon_4"/>
    <property type="match status" value="1"/>
</dbReference>
<feature type="region of interest" description="Disordered" evidence="1">
    <location>
        <begin position="114"/>
        <end position="219"/>
    </location>
</feature>
<organism evidence="4 5">
    <name type="scientific">Geobacter hydrogenophilus</name>
    <dbReference type="NCBI Taxonomy" id="40983"/>
    <lineage>
        <taxon>Bacteria</taxon>
        <taxon>Pseudomonadati</taxon>
        <taxon>Thermodesulfobacteriota</taxon>
        <taxon>Desulfuromonadia</taxon>
        <taxon>Geobacterales</taxon>
        <taxon>Geobacteraceae</taxon>
        <taxon>Geobacter</taxon>
    </lineage>
</organism>
<evidence type="ECO:0000256" key="2">
    <source>
        <dbReference type="SAM" id="Phobius"/>
    </source>
</evidence>
<dbReference type="InterPro" id="IPR021834">
    <property type="entry name" value="DUF3426"/>
</dbReference>
<comment type="caution">
    <text evidence="4">The sequence shown here is derived from an EMBL/GenBank/DDBJ whole genome shotgun (WGS) entry which is preliminary data.</text>
</comment>
<keyword evidence="2" id="KW-1133">Transmembrane helix</keyword>
<evidence type="ECO:0000259" key="3">
    <source>
        <dbReference type="Pfam" id="PF13717"/>
    </source>
</evidence>
<dbReference type="NCBIfam" id="TIGR02098">
    <property type="entry name" value="MJ0042_CXXC"/>
    <property type="match status" value="1"/>
</dbReference>
<dbReference type="InterPro" id="IPR011723">
    <property type="entry name" value="Znf/thioredoxin_put"/>
</dbReference>
<dbReference type="AlphaFoldDB" id="A0A9W6FY79"/>
<protein>
    <recommendedName>
        <fullName evidence="3">Zinc finger/thioredoxin putative domain-containing protein</fullName>
    </recommendedName>
</protein>
<dbReference type="Pfam" id="PF11906">
    <property type="entry name" value="DUF3426"/>
    <property type="match status" value="1"/>
</dbReference>
<gene>
    <name evidence="4" type="ORF">GHYDROH2_05130</name>
</gene>